<dbReference type="Proteomes" id="UP000076023">
    <property type="component" value="Unassembled WGS sequence"/>
</dbReference>
<organism evidence="3 4">
    <name type="scientific">Terrimicrobium sacchariphilum</name>
    <dbReference type="NCBI Taxonomy" id="690879"/>
    <lineage>
        <taxon>Bacteria</taxon>
        <taxon>Pseudomonadati</taxon>
        <taxon>Verrucomicrobiota</taxon>
        <taxon>Terrimicrobiia</taxon>
        <taxon>Terrimicrobiales</taxon>
        <taxon>Terrimicrobiaceae</taxon>
        <taxon>Terrimicrobium</taxon>
    </lineage>
</organism>
<comment type="similarity">
    <text evidence="1">Belongs to the RelE toxin family.</text>
</comment>
<dbReference type="STRING" id="690879.TSACC_256"/>
<dbReference type="AlphaFoldDB" id="A0A146G2F2"/>
<evidence type="ECO:0000256" key="1">
    <source>
        <dbReference type="ARBA" id="ARBA00006226"/>
    </source>
</evidence>
<protein>
    <submittedName>
        <fullName evidence="3">Toxin ParE1/3/4</fullName>
    </submittedName>
</protein>
<dbReference type="EMBL" id="BDCO01000002">
    <property type="protein sequence ID" value="GAT31662.1"/>
    <property type="molecule type" value="Genomic_DNA"/>
</dbReference>
<dbReference type="PANTHER" id="PTHR33755:SF6">
    <property type="entry name" value="PLASMID STABILIZATION SYSTEM PROTEIN"/>
    <property type="match status" value="1"/>
</dbReference>
<dbReference type="Pfam" id="PF05016">
    <property type="entry name" value="ParE_toxin"/>
    <property type="match status" value="1"/>
</dbReference>
<evidence type="ECO:0000313" key="4">
    <source>
        <dbReference type="Proteomes" id="UP000076023"/>
    </source>
</evidence>
<dbReference type="OrthoDB" id="9798046at2"/>
<accession>A0A146G2F2</accession>
<keyword evidence="2" id="KW-1277">Toxin-antitoxin system</keyword>
<name>A0A146G2F2_TERSA</name>
<reference evidence="4" key="1">
    <citation type="journal article" date="2017" name="Genome Announc.">
        <title>Draft Genome Sequence of Terrimicrobium sacchariphilum NM-5T, a Facultative Anaerobic Soil Bacterium of the Class Spartobacteria.</title>
        <authorList>
            <person name="Qiu Y.L."/>
            <person name="Tourlousse D.M."/>
            <person name="Matsuura N."/>
            <person name="Ohashi A."/>
            <person name="Sekiguchi Y."/>
        </authorList>
    </citation>
    <scope>NUCLEOTIDE SEQUENCE [LARGE SCALE GENOMIC DNA]</scope>
    <source>
        <strain evidence="4">NM-5</strain>
    </source>
</reference>
<evidence type="ECO:0000256" key="2">
    <source>
        <dbReference type="ARBA" id="ARBA00022649"/>
    </source>
</evidence>
<dbReference type="Gene3D" id="3.30.2310.20">
    <property type="entry name" value="RelE-like"/>
    <property type="match status" value="1"/>
</dbReference>
<sequence>MARLLRTPQSQKDFEEIWDFIADDNPNAADSLLRLLDETASLLARAPGLGRKRPEILPEVRSFPVGNYVLYYFPIADGIQLLRVLHGARDINTDYFS</sequence>
<dbReference type="PANTHER" id="PTHR33755">
    <property type="entry name" value="TOXIN PARE1-RELATED"/>
    <property type="match status" value="1"/>
</dbReference>
<dbReference type="InterPro" id="IPR007712">
    <property type="entry name" value="RelE/ParE_toxin"/>
</dbReference>
<dbReference type="InParanoid" id="A0A146G2F2"/>
<keyword evidence="4" id="KW-1185">Reference proteome</keyword>
<proteinExistence type="inferred from homology"/>
<evidence type="ECO:0000313" key="3">
    <source>
        <dbReference type="EMBL" id="GAT31662.1"/>
    </source>
</evidence>
<gene>
    <name evidence="3" type="ORF">TSACC_256</name>
</gene>
<dbReference type="RefSeq" id="WP_075077554.1">
    <property type="nucleotide sequence ID" value="NZ_BDCO01000002.1"/>
</dbReference>
<dbReference type="InterPro" id="IPR035093">
    <property type="entry name" value="RelE/ParE_toxin_dom_sf"/>
</dbReference>
<dbReference type="InterPro" id="IPR051803">
    <property type="entry name" value="TA_system_RelE-like_toxin"/>
</dbReference>
<comment type="caution">
    <text evidence="3">The sequence shown here is derived from an EMBL/GenBank/DDBJ whole genome shotgun (WGS) entry which is preliminary data.</text>
</comment>